<comment type="subcellular location">
    <subcellularLocation>
        <location evidence="1">Cell membrane</location>
        <topology evidence="1">Multi-pass membrane protein</topology>
    </subcellularLocation>
</comment>
<keyword evidence="4 5" id="KW-0472">Membrane</keyword>
<feature type="transmembrane region" description="Helical" evidence="5">
    <location>
        <begin position="152"/>
        <end position="173"/>
    </location>
</feature>
<feature type="transmembrane region" description="Helical" evidence="5">
    <location>
        <begin position="31"/>
        <end position="56"/>
    </location>
</feature>
<evidence type="ECO:0000256" key="4">
    <source>
        <dbReference type="ARBA" id="ARBA00023136"/>
    </source>
</evidence>
<feature type="transmembrane region" description="Helical" evidence="5">
    <location>
        <begin position="91"/>
        <end position="113"/>
    </location>
</feature>
<dbReference type="GO" id="GO:0005886">
    <property type="term" value="C:plasma membrane"/>
    <property type="evidence" value="ECO:0007669"/>
    <property type="project" value="UniProtKB-SubCell"/>
</dbReference>
<dbReference type="PROSITE" id="PS50850">
    <property type="entry name" value="MFS"/>
    <property type="match status" value="1"/>
</dbReference>
<dbReference type="Pfam" id="PF07690">
    <property type="entry name" value="MFS_1"/>
    <property type="match status" value="1"/>
</dbReference>
<name>A0A2I1IH71_9MICO</name>
<accession>A0A2I1IH71</accession>
<feature type="transmembrane region" description="Helical" evidence="5">
    <location>
        <begin position="346"/>
        <end position="368"/>
    </location>
</feature>
<dbReference type="InterPro" id="IPR036259">
    <property type="entry name" value="MFS_trans_sf"/>
</dbReference>
<proteinExistence type="predicted"/>
<keyword evidence="2 5" id="KW-0812">Transmembrane</keyword>
<feature type="transmembrane region" description="Helical" evidence="5">
    <location>
        <begin position="374"/>
        <end position="396"/>
    </location>
</feature>
<feature type="transmembrane region" description="Helical" evidence="5">
    <location>
        <begin position="285"/>
        <end position="305"/>
    </location>
</feature>
<feature type="transmembrane region" description="Helical" evidence="5">
    <location>
        <begin position="215"/>
        <end position="236"/>
    </location>
</feature>
<dbReference type="SUPFAM" id="SSF103473">
    <property type="entry name" value="MFS general substrate transporter"/>
    <property type="match status" value="1"/>
</dbReference>
<feature type="transmembrane region" description="Helical" evidence="5">
    <location>
        <begin position="68"/>
        <end position="85"/>
    </location>
</feature>
<evidence type="ECO:0000313" key="8">
    <source>
        <dbReference type="Proteomes" id="UP000242755"/>
    </source>
</evidence>
<dbReference type="GO" id="GO:0022857">
    <property type="term" value="F:transmembrane transporter activity"/>
    <property type="evidence" value="ECO:0007669"/>
    <property type="project" value="InterPro"/>
</dbReference>
<evidence type="ECO:0000256" key="1">
    <source>
        <dbReference type="ARBA" id="ARBA00004651"/>
    </source>
</evidence>
<keyword evidence="3 5" id="KW-1133">Transmembrane helix</keyword>
<dbReference type="EMBL" id="PKGO01000004">
    <property type="protein sequence ID" value="PKY70476.1"/>
    <property type="molecule type" value="Genomic_DNA"/>
</dbReference>
<dbReference type="PANTHER" id="PTHR23523:SF2">
    <property type="entry name" value="2-NITROIMIDAZOLE TRANSPORTER"/>
    <property type="match status" value="1"/>
</dbReference>
<gene>
    <name evidence="7" type="ORF">CYJ40_04965</name>
</gene>
<dbReference type="InterPro" id="IPR020846">
    <property type="entry name" value="MFS_dom"/>
</dbReference>
<feature type="transmembrane region" description="Helical" evidence="5">
    <location>
        <begin position="256"/>
        <end position="278"/>
    </location>
</feature>
<evidence type="ECO:0000259" key="6">
    <source>
        <dbReference type="PROSITE" id="PS50850"/>
    </source>
</evidence>
<protein>
    <submittedName>
        <fullName evidence="7">MFS transporter</fullName>
    </submittedName>
</protein>
<evidence type="ECO:0000256" key="3">
    <source>
        <dbReference type="ARBA" id="ARBA00022989"/>
    </source>
</evidence>
<dbReference type="Gene3D" id="1.20.1250.20">
    <property type="entry name" value="MFS general substrate transporter like domains"/>
    <property type="match status" value="1"/>
</dbReference>
<dbReference type="AlphaFoldDB" id="A0A2I1IH71"/>
<reference evidence="7 8" key="1">
    <citation type="submission" date="2017-12" db="EMBL/GenBank/DDBJ databases">
        <title>Phylogenetic diversity of female urinary microbiome.</title>
        <authorList>
            <person name="Thomas-White K."/>
            <person name="Wolfe A.J."/>
        </authorList>
    </citation>
    <scope>NUCLEOTIDE SEQUENCE [LARGE SCALE GENOMIC DNA]</scope>
    <source>
        <strain evidence="7 8">UMB0426</strain>
    </source>
</reference>
<feature type="domain" description="Major facilitator superfamily (MFS) profile" evidence="6">
    <location>
        <begin position="1"/>
        <end position="398"/>
    </location>
</feature>
<evidence type="ECO:0000313" key="7">
    <source>
        <dbReference type="EMBL" id="PKY70476.1"/>
    </source>
</evidence>
<comment type="caution">
    <text evidence="7">The sequence shown here is derived from an EMBL/GenBank/DDBJ whole genome shotgun (WGS) entry which is preliminary data.</text>
</comment>
<dbReference type="Proteomes" id="UP000242755">
    <property type="component" value="Unassembled WGS sequence"/>
</dbReference>
<dbReference type="PANTHER" id="PTHR23523">
    <property type="match status" value="1"/>
</dbReference>
<organism evidence="7 8">
    <name type="scientific">Brevibacterium ravenspurgense</name>
    <dbReference type="NCBI Taxonomy" id="479117"/>
    <lineage>
        <taxon>Bacteria</taxon>
        <taxon>Bacillati</taxon>
        <taxon>Actinomycetota</taxon>
        <taxon>Actinomycetes</taxon>
        <taxon>Micrococcales</taxon>
        <taxon>Brevibacteriaceae</taxon>
        <taxon>Brevibacterium</taxon>
    </lineage>
</organism>
<dbReference type="InterPro" id="IPR011701">
    <property type="entry name" value="MFS"/>
</dbReference>
<feature type="transmembrane region" description="Helical" evidence="5">
    <location>
        <begin position="311"/>
        <end position="334"/>
    </location>
</feature>
<evidence type="ECO:0000256" key="2">
    <source>
        <dbReference type="ARBA" id="ARBA00022692"/>
    </source>
</evidence>
<evidence type="ECO:0000256" key="5">
    <source>
        <dbReference type="SAM" id="Phobius"/>
    </source>
</evidence>
<dbReference type="STRING" id="1176165.GCA_001584405_00848"/>
<sequence>MTAVGLLAISLNLRAAVSSIGPVIDDIRADLGFSAAAASLLTTIPVVAFGIFAFAVPGLSKRLGMHRLLGLVLVVLAAGILLRSVPGLALLFLGTCLVGAAIAVGNVVIPAVIKSDFAAKSGLMMGLYSTFIGIGASLGAGLTVPLRDSFGGSWRLALAAWAGLAVFALLTWVPQIIRRGAGTKPGGTSADEVGLGEVRISGPRAVKVSAGMRQLLTDPVAIAVTLTMGIQSMTYYASLTWVPSIFMTAGMPADKAGWMVAFTVFPATVTSLLAPVFAQRVRPAWLPMLIVVGLGISSCVGLLTAPLAAPYVWMTLLGFAQGAQLALSLSFIVWRSPSVPMTAKVSTMAQGFGYILAAAGPIGMGALHSFSGGWTVPIIALLCVYAVLFAVSVLAARDGFVLGRAGREVVAD</sequence>
<feature type="transmembrane region" description="Helical" evidence="5">
    <location>
        <begin position="125"/>
        <end position="146"/>
    </location>
</feature>
<dbReference type="InterPro" id="IPR052524">
    <property type="entry name" value="MFS_Cyanate_Porter"/>
</dbReference>